<comment type="caution">
    <text evidence="1">The sequence shown here is derived from an EMBL/GenBank/DDBJ whole genome shotgun (WGS) entry which is preliminary data.</text>
</comment>
<dbReference type="EMBL" id="JAAGAX010000002">
    <property type="protein sequence ID" value="KAF2322947.1"/>
    <property type="molecule type" value="Genomic_DNA"/>
</dbReference>
<keyword evidence="2" id="KW-1185">Reference proteome</keyword>
<reference evidence="1 2" key="1">
    <citation type="journal article" date="2020" name="Mol. Plant">
        <title>The Chromosome-Based Rubber Tree Genome Provides New Insights into Spurge Genome Evolution and Rubber Biosynthesis.</title>
        <authorList>
            <person name="Liu J."/>
            <person name="Shi C."/>
            <person name="Shi C.C."/>
            <person name="Li W."/>
            <person name="Zhang Q.J."/>
            <person name="Zhang Y."/>
            <person name="Li K."/>
            <person name="Lu H.F."/>
            <person name="Shi C."/>
            <person name="Zhu S.T."/>
            <person name="Xiao Z.Y."/>
            <person name="Nan H."/>
            <person name="Yue Y."/>
            <person name="Zhu X.G."/>
            <person name="Wu Y."/>
            <person name="Hong X.N."/>
            <person name="Fan G.Y."/>
            <person name="Tong Y."/>
            <person name="Zhang D."/>
            <person name="Mao C.L."/>
            <person name="Liu Y.L."/>
            <person name="Hao S.J."/>
            <person name="Liu W.Q."/>
            <person name="Lv M.Q."/>
            <person name="Zhang H.B."/>
            <person name="Liu Y."/>
            <person name="Hu-Tang G.R."/>
            <person name="Wang J.P."/>
            <person name="Wang J.H."/>
            <person name="Sun Y.H."/>
            <person name="Ni S.B."/>
            <person name="Chen W.B."/>
            <person name="Zhang X.C."/>
            <person name="Jiao Y.N."/>
            <person name="Eichler E.E."/>
            <person name="Li G.H."/>
            <person name="Liu X."/>
            <person name="Gao L.Z."/>
        </authorList>
    </citation>
    <scope>NUCLEOTIDE SEQUENCE [LARGE SCALE GENOMIC DNA]</scope>
    <source>
        <strain evidence="2">cv. GT1</strain>
        <tissue evidence="1">Leaf</tissue>
    </source>
</reference>
<evidence type="ECO:0000313" key="2">
    <source>
        <dbReference type="Proteomes" id="UP000467840"/>
    </source>
</evidence>
<evidence type="ECO:0000313" key="1">
    <source>
        <dbReference type="EMBL" id="KAF2322947.1"/>
    </source>
</evidence>
<dbReference type="AlphaFoldDB" id="A0A6A6NBY2"/>
<protein>
    <submittedName>
        <fullName evidence="1">Uncharacterized protein</fullName>
    </submittedName>
</protein>
<sequence length="74" mass="8179">MDNGSQVPRVVDLRDETVIFPVSLLPSSVDFDPPEGNDEVQNLVDVNLELPVVDAEGPDTIDEVGKHYTNQSDW</sequence>
<proteinExistence type="predicted"/>
<gene>
    <name evidence="1" type="ORF">GH714_032340</name>
</gene>
<name>A0A6A6NBY2_HEVBR</name>
<accession>A0A6A6NBY2</accession>
<dbReference type="Proteomes" id="UP000467840">
    <property type="component" value="Chromosome 11"/>
</dbReference>
<organism evidence="1 2">
    <name type="scientific">Hevea brasiliensis</name>
    <name type="common">Para rubber tree</name>
    <name type="synonym">Siphonia brasiliensis</name>
    <dbReference type="NCBI Taxonomy" id="3981"/>
    <lineage>
        <taxon>Eukaryota</taxon>
        <taxon>Viridiplantae</taxon>
        <taxon>Streptophyta</taxon>
        <taxon>Embryophyta</taxon>
        <taxon>Tracheophyta</taxon>
        <taxon>Spermatophyta</taxon>
        <taxon>Magnoliopsida</taxon>
        <taxon>eudicotyledons</taxon>
        <taxon>Gunneridae</taxon>
        <taxon>Pentapetalae</taxon>
        <taxon>rosids</taxon>
        <taxon>fabids</taxon>
        <taxon>Malpighiales</taxon>
        <taxon>Euphorbiaceae</taxon>
        <taxon>Crotonoideae</taxon>
        <taxon>Micrandreae</taxon>
        <taxon>Hevea</taxon>
    </lineage>
</organism>